<keyword evidence="3" id="KW-1185">Reference proteome</keyword>
<organism evidence="2 3">
    <name type="scientific">Pseudomonas hamedanensis</name>
    <dbReference type="NCBI Taxonomy" id="2745504"/>
    <lineage>
        <taxon>Bacteria</taxon>
        <taxon>Pseudomonadati</taxon>
        <taxon>Pseudomonadota</taxon>
        <taxon>Gammaproteobacteria</taxon>
        <taxon>Pseudomonadales</taxon>
        <taxon>Pseudomonadaceae</taxon>
        <taxon>Pseudomonas</taxon>
    </lineage>
</organism>
<dbReference type="Pfam" id="PF24731">
    <property type="entry name" value="DUF7683"/>
    <property type="match status" value="1"/>
</dbReference>
<dbReference type="KEGG" id="phv:HU739_011330"/>
<dbReference type="EMBL" id="CP077091">
    <property type="protein sequence ID" value="QXI19556.1"/>
    <property type="molecule type" value="Genomic_DNA"/>
</dbReference>
<name>A0A9E6P4W2_9PSED</name>
<evidence type="ECO:0000313" key="3">
    <source>
        <dbReference type="Proteomes" id="UP000631521"/>
    </source>
</evidence>
<accession>A0A9E6P4W2</accession>
<sequence>MKHVVEVFDRKTENLLRTVEIEACHKEALKELMNWHKPEDEFDGDDLTEEQIKTLEKWTGQKLLDVNHIVQLVCAE</sequence>
<dbReference type="InterPro" id="IPR056100">
    <property type="entry name" value="DUF7683"/>
</dbReference>
<gene>
    <name evidence="2" type="ORF">HU739_011330</name>
</gene>
<proteinExistence type="predicted"/>
<dbReference type="AlphaFoldDB" id="A0A9E6P4W2"/>
<dbReference type="Proteomes" id="UP000631521">
    <property type="component" value="Chromosome"/>
</dbReference>
<feature type="domain" description="DUF7683" evidence="1">
    <location>
        <begin position="3"/>
        <end position="65"/>
    </location>
</feature>
<protein>
    <recommendedName>
        <fullName evidence="1">DUF7683 domain-containing protein</fullName>
    </recommendedName>
</protein>
<evidence type="ECO:0000259" key="1">
    <source>
        <dbReference type="Pfam" id="PF24731"/>
    </source>
</evidence>
<reference evidence="2 3" key="2">
    <citation type="journal article" date="2021" name="Microorganisms">
        <title>The Ever-Expanding Pseudomonas Genus: Description of 43 New Species and Partition of the Pseudomonas putida Group.</title>
        <authorList>
            <person name="Girard L."/>
            <person name="Lood C."/>
            <person name="Hofte M."/>
            <person name="Vandamme P."/>
            <person name="Rokni-Zadeh H."/>
            <person name="van Noort V."/>
            <person name="Lavigne R."/>
            <person name="De Mot R."/>
        </authorList>
    </citation>
    <scope>NUCLEOTIDE SEQUENCE [LARGE SCALE GENOMIC DNA]</scope>
    <source>
        <strain evidence="2 3">SWRI65</strain>
    </source>
</reference>
<reference evidence="2 3" key="1">
    <citation type="journal article" date="2020" name="Microorganisms">
        <title>Reliable Identification of Environmental Pseudomonas Isolates Using the rpoD Gene.</title>
        <authorList>
            <consortium name="The Broad Institute Genome Sequencing Platform"/>
            <person name="Girard L."/>
            <person name="Lood C."/>
            <person name="Rokni-Zadeh H."/>
            <person name="van Noort V."/>
            <person name="Lavigne R."/>
            <person name="De Mot R."/>
        </authorList>
    </citation>
    <scope>NUCLEOTIDE SEQUENCE [LARGE SCALE GENOMIC DNA]</scope>
    <source>
        <strain evidence="2 3">SWRI65</strain>
    </source>
</reference>
<dbReference type="RefSeq" id="WP_186552019.1">
    <property type="nucleotide sequence ID" value="NZ_CP077091.1"/>
</dbReference>
<evidence type="ECO:0000313" key="2">
    <source>
        <dbReference type="EMBL" id="QXI19556.1"/>
    </source>
</evidence>